<evidence type="ECO:0008006" key="3">
    <source>
        <dbReference type="Google" id="ProtNLM"/>
    </source>
</evidence>
<organism evidence="1 2">
    <name type="scientific">Hyalangium rubrum</name>
    <dbReference type="NCBI Taxonomy" id="3103134"/>
    <lineage>
        <taxon>Bacteria</taxon>
        <taxon>Pseudomonadati</taxon>
        <taxon>Myxococcota</taxon>
        <taxon>Myxococcia</taxon>
        <taxon>Myxococcales</taxon>
        <taxon>Cystobacterineae</taxon>
        <taxon>Archangiaceae</taxon>
        <taxon>Hyalangium</taxon>
    </lineage>
</organism>
<dbReference type="RefSeq" id="WP_321551895.1">
    <property type="nucleotide sequence ID" value="NZ_JAXIVS010000029.1"/>
</dbReference>
<dbReference type="PROSITE" id="PS51257">
    <property type="entry name" value="PROKAR_LIPOPROTEIN"/>
    <property type="match status" value="1"/>
</dbReference>
<dbReference type="EMBL" id="JAXIVS010000029">
    <property type="protein sequence ID" value="MDY7233183.1"/>
    <property type="molecule type" value="Genomic_DNA"/>
</dbReference>
<proteinExistence type="predicted"/>
<comment type="caution">
    <text evidence="1">The sequence shown here is derived from an EMBL/GenBank/DDBJ whole genome shotgun (WGS) entry which is preliminary data.</text>
</comment>
<keyword evidence="2" id="KW-1185">Reference proteome</keyword>
<sequence length="121" mass="12790">MKALWKWAAMALAVGVMGCGNTSEHLGGECTESASCEDEELSCLFQFKGGYCGFTGCRANADCPGGSICVTEEGVNYCFRTCDEKADCNENRSSENESNCSSNVTRVESGSQKVCVPPSVG</sequence>
<name>A0ABU5HI89_9BACT</name>
<accession>A0ABU5HI89</accession>
<evidence type="ECO:0000313" key="2">
    <source>
        <dbReference type="Proteomes" id="UP001291309"/>
    </source>
</evidence>
<dbReference type="Proteomes" id="UP001291309">
    <property type="component" value="Unassembled WGS sequence"/>
</dbReference>
<protein>
    <recommendedName>
        <fullName evidence="3">Lipoprotein</fullName>
    </recommendedName>
</protein>
<gene>
    <name evidence="1" type="ORF">SYV04_42745</name>
</gene>
<evidence type="ECO:0000313" key="1">
    <source>
        <dbReference type="EMBL" id="MDY7233183.1"/>
    </source>
</evidence>
<reference evidence="1 2" key="1">
    <citation type="submission" date="2023-12" db="EMBL/GenBank/DDBJ databases">
        <title>the genome sequence of Hyalangium sp. s54d21.</title>
        <authorList>
            <person name="Zhang X."/>
        </authorList>
    </citation>
    <scope>NUCLEOTIDE SEQUENCE [LARGE SCALE GENOMIC DNA]</scope>
    <source>
        <strain evidence="2">s54d21</strain>
    </source>
</reference>